<comment type="caution">
    <text evidence="10">The sequence shown here is derived from an EMBL/GenBank/DDBJ whole genome shotgun (WGS) entry which is preliminary data.</text>
</comment>
<sequence length="521" mass="57868">MANINRGPAKCSLTGKHALLPAHFCWTFGRGSVIWRIWPAVLLHTLFAALVVYLQLKDYLDLRIPNVMPTVLGVVIVFVISYRAMSGRTVGRLVWFHVPPRLTPNMPQEIESGRTDRSPGEMIKVMAEKRMALDLVETFAVATKHHIRDLVRPLHDVRRISLSKPLHFKLLAPGTNIRPSRKLQRIVLRPIHLFLGHSLSSSIPSTSRPSFDTEDPIIPPINAYGTFHLSKHTSSISLRHQLRQNTPSFSVHRALQPSQQISSDNVMDRVSGDLIPFSGFFSTIRGWFKGTNYKSLLSTVSSFVGTDPYGVDRSQRKRGGPIQPVVNGKKHRPRVAGGGENLPLEILRRLNRNTVPGTSLGSMIGLIASNSVEFKILTTPLPFTVWLYPFFLPFQLVSTFGWHTVSGVCIAALIYLGFLAAGEEIEQPFGSSHYSNNDLDLDVFCHEIIHVDIENFKKSPCLNAYSQPPQGQQPVRQGSLTLAETTNCLTKDPDDDSDSNDFELNGRIEGLGSSTGNSTAL</sequence>
<dbReference type="PANTHER" id="PTHR33281:SF19">
    <property type="entry name" value="VOLTAGE-DEPENDENT ANION CHANNEL-FORMING PROTEIN YNEE"/>
    <property type="match status" value="1"/>
</dbReference>
<evidence type="ECO:0000256" key="2">
    <source>
        <dbReference type="ARBA" id="ARBA00022448"/>
    </source>
</evidence>
<feature type="region of interest" description="Disordered" evidence="8">
    <location>
        <begin position="487"/>
        <end position="521"/>
    </location>
</feature>
<evidence type="ECO:0000256" key="7">
    <source>
        <dbReference type="ARBA" id="ARBA00023136"/>
    </source>
</evidence>
<keyword evidence="5 9" id="KW-1133">Transmembrane helix</keyword>
<keyword evidence="3" id="KW-1003">Cell membrane</keyword>
<evidence type="ECO:0000313" key="11">
    <source>
        <dbReference type="Proteomes" id="UP000812287"/>
    </source>
</evidence>
<evidence type="ECO:0000256" key="8">
    <source>
        <dbReference type="SAM" id="MobiDB-lite"/>
    </source>
</evidence>
<comment type="subcellular location">
    <subcellularLocation>
        <location evidence="1">Cell membrane</location>
        <topology evidence="1">Multi-pass membrane protein</topology>
    </subcellularLocation>
</comment>
<evidence type="ECO:0000256" key="6">
    <source>
        <dbReference type="ARBA" id="ARBA00023065"/>
    </source>
</evidence>
<keyword evidence="7 9" id="KW-0472">Membrane</keyword>
<feature type="transmembrane region" description="Helical" evidence="9">
    <location>
        <begin position="400"/>
        <end position="421"/>
    </location>
</feature>
<keyword evidence="4 9" id="KW-0812">Transmembrane</keyword>
<evidence type="ECO:0000256" key="3">
    <source>
        <dbReference type="ARBA" id="ARBA00022475"/>
    </source>
</evidence>
<keyword evidence="6" id="KW-0406">Ion transport</keyword>
<dbReference type="PANTHER" id="PTHR33281">
    <property type="entry name" value="UPF0187 PROTEIN YNEE"/>
    <property type="match status" value="1"/>
</dbReference>
<dbReference type="EMBL" id="MU250536">
    <property type="protein sequence ID" value="KAG7445812.1"/>
    <property type="molecule type" value="Genomic_DNA"/>
</dbReference>
<evidence type="ECO:0000313" key="10">
    <source>
        <dbReference type="EMBL" id="KAG7445812.1"/>
    </source>
</evidence>
<feature type="transmembrane region" description="Helical" evidence="9">
    <location>
        <begin position="62"/>
        <end position="82"/>
    </location>
</feature>
<evidence type="ECO:0000256" key="9">
    <source>
        <dbReference type="SAM" id="Phobius"/>
    </source>
</evidence>
<dbReference type="InterPro" id="IPR044669">
    <property type="entry name" value="YneE/VCCN1/2-like"/>
</dbReference>
<keyword evidence="2" id="KW-0813">Transport</keyword>
<gene>
    <name evidence="10" type="ORF">BT62DRAFT_981177</name>
</gene>
<keyword evidence="11" id="KW-1185">Reference proteome</keyword>
<feature type="compositionally biased region" description="Polar residues" evidence="8">
    <location>
        <begin position="512"/>
        <end position="521"/>
    </location>
</feature>
<dbReference type="GO" id="GO:0005254">
    <property type="term" value="F:chloride channel activity"/>
    <property type="evidence" value="ECO:0007669"/>
    <property type="project" value="InterPro"/>
</dbReference>
<reference evidence="10" key="1">
    <citation type="submission" date="2020-11" db="EMBL/GenBank/DDBJ databases">
        <title>Adaptations for nitrogen fixation in a non-lichenized fungal sporocarp promotes dispersal by wood-feeding termites.</title>
        <authorList>
            <consortium name="DOE Joint Genome Institute"/>
            <person name="Koch R.A."/>
            <person name="Yoon G."/>
            <person name="Arayal U."/>
            <person name="Lail K."/>
            <person name="Amirebrahimi M."/>
            <person name="Labutti K."/>
            <person name="Lipzen A."/>
            <person name="Riley R."/>
            <person name="Barry K."/>
            <person name="Henrissat B."/>
            <person name="Grigoriev I.V."/>
            <person name="Herr J.R."/>
            <person name="Aime M.C."/>
        </authorList>
    </citation>
    <scope>NUCLEOTIDE SEQUENCE</scope>
    <source>
        <strain evidence="10">MCA 3950</strain>
    </source>
</reference>
<organism evidence="10 11">
    <name type="scientific">Guyanagaster necrorhizus</name>
    <dbReference type="NCBI Taxonomy" id="856835"/>
    <lineage>
        <taxon>Eukaryota</taxon>
        <taxon>Fungi</taxon>
        <taxon>Dikarya</taxon>
        <taxon>Basidiomycota</taxon>
        <taxon>Agaricomycotina</taxon>
        <taxon>Agaricomycetes</taxon>
        <taxon>Agaricomycetidae</taxon>
        <taxon>Agaricales</taxon>
        <taxon>Marasmiineae</taxon>
        <taxon>Physalacriaceae</taxon>
        <taxon>Guyanagaster</taxon>
    </lineage>
</organism>
<evidence type="ECO:0000256" key="1">
    <source>
        <dbReference type="ARBA" id="ARBA00004651"/>
    </source>
</evidence>
<protein>
    <recommendedName>
        <fullName evidence="12">Bestrophin</fullName>
    </recommendedName>
</protein>
<proteinExistence type="predicted"/>
<evidence type="ECO:0000256" key="5">
    <source>
        <dbReference type="ARBA" id="ARBA00022989"/>
    </source>
</evidence>
<dbReference type="RefSeq" id="XP_043039312.1">
    <property type="nucleotide sequence ID" value="XM_043189574.1"/>
</dbReference>
<dbReference type="GO" id="GO:0005886">
    <property type="term" value="C:plasma membrane"/>
    <property type="evidence" value="ECO:0007669"/>
    <property type="project" value="UniProtKB-SubCell"/>
</dbReference>
<dbReference type="Proteomes" id="UP000812287">
    <property type="component" value="Unassembled WGS sequence"/>
</dbReference>
<dbReference type="AlphaFoldDB" id="A0A9P7VSK5"/>
<evidence type="ECO:0008006" key="12">
    <source>
        <dbReference type="Google" id="ProtNLM"/>
    </source>
</evidence>
<dbReference type="Pfam" id="PF25539">
    <property type="entry name" value="Bestrophin_2"/>
    <property type="match status" value="1"/>
</dbReference>
<feature type="transmembrane region" description="Helical" evidence="9">
    <location>
        <begin position="37"/>
        <end position="56"/>
    </location>
</feature>
<feature type="region of interest" description="Disordered" evidence="8">
    <location>
        <begin position="313"/>
        <end position="334"/>
    </location>
</feature>
<name>A0A9P7VSK5_9AGAR</name>
<dbReference type="GeneID" id="66111871"/>
<accession>A0A9P7VSK5</accession>
<evidence type="ECO:0000256" key="4">
    <source>
        <dbReference type="ARBA" id="ARBA00022692"/>
    </source>
</evidence>
<dbReference type="OrthoDB" id="1368at2759"/>